<evidence type="ECO:0000313" key="3">
    <source>
        <dbReference type="EMBL" id="PMD72138.1"/>
    </source>
</evidence>
<accession>A0A2N7AVF1</accession>
<feature type="domain" description="Putative zinc ribbon" evidence="2">
    <location>
        <begin position="4"/>
        <end position="85"/>
    </location>
</feature>
<dbReference type="Pfam" id="PF12674">
    <property type="entry name" value="Zn_ribbon_2"/>
    <property type="match status" value="1"/>
</dbReference>
<feature type="compositionally biased region" description="Polar residues" evidence="1">
    <location>
        <begin position="13"/>
        <end position="24"/>
    </location>
</feature>
<sequence length="86" mass="9724">MEKFCQSCGMPLTKSNQGTEANNGKSSKYCNLCYKNGNFTQPDISFEQMKQIGLEGIDHGNNGAIKKFILKLGYPMQLKNLSRWKK</sequence>
<reference evidence="3 4" key="1">
    <citation type="submission" date="2017-05" db="EMBL/GenBank/DDBJ databases">
        <title>Lactobacillus nurukis nov., sp. nov., isolated from nuruk.</title>
        <authorList>
            <person name="Kim S.-J."/>
        </authorList>
    </citation>
    <scope>NUCLEOTIDE SEQUENCE [LARGE SCALE GENOMIC DNA]</scope>
    <source>
        <strain evidence="3 4">SYF10-1a</strain>
    </source>
</reference>
<gene>
    <name evidence="3" type="ORF">CBP76_04065</name>
</gene>
<dbReference type="AlphaFoldDB" id="A0A2N7AVF1"/>
<comment type="caution">
    <text evidence="3">The sequence shown here is derived from an EMBL/GenBank/DDBJ whole genome shotgun (WGS) entry which is preliminary data.</text>
</comment>
<keyword evidence="4" id="KW-1185">Reference proteome</keyword>
<organism evidence="3 4">
    <name type="scientific">Companilactobacillus nuruki</name>
    <dbReference type="NCBI Taxonomy" id="1993540"/>
    <lineage>
        <taxon>Bacteria</taxon>
        <taxon>Bacillati</taxon>
        <taxon>Bacillota</taxon>
        <taxon>Bacilli</taxon>
        <taxon>Lactobacillales</taxon>
        <taxon>Lactobacillaceae</taxon>
        <taxon>Companilactobacillus</taxon>
    </lineage>
</organism>
<proteinExistence type="predicted"/>
<dbReference type="OrthoDB" id="9801008at2"/>
<evidence type="ECO:0000313" key="4">
    <source>
        <dbReference type="Proteomes" id="UP000235649"/>
    </source>
</evidence>
<feature type="region of interest" description="Disordered" evidence="1">
    <location>
        <begin position="1"/>
        <end position="24"/>
    </location>
</feature>
<evidence type="ECO:0000259" key="2">
    <source>
        <dbReference type="Pfam" id="PF12674"/>
    </source>
</evidence>
<name>A0A2N7AVF1_9LACO</name>
<dbReference type="RefSeq" id="WP_102195666.1">
    <property type="nucleotide sequence ID" value="NZ_NIPR01000008.1"/>
</dbReference>
<dbReference type="Proteomes" id="UP000235649">
    <property type="component" value="Unassembled WGS sequence"/>
</dbReference>
<protein>
    <recommendedName>
        <fullName evidence="2">Putative zinc ribbon domain-containing protein</fullName>
    </recommendedName>
</protein>
<dbReference type="EMBL" id="NIPR01000008">
    <property type="protein sequence ID" value="PMD72138.1"/>
    <property type="molecule type" value="Genomic_DNA"/>
</dbReference>
<dbReference type="InterPro" id="IPR025868">
    <property type="entry name" value="Zn_ribbon_dom_put"/>
</dbReference>
<evidence type="ECO:0000256" key="1">
    <source>
        <dbReference type="SAM" id="MobiDB-lite"/>
    </source>
</evidence>